<gene>
    <name evidence="2" type="ORF">CK203_007022</name>
</gene>
<evidence type="ECO:0000256" key="1">
    <source>
        <dbReference type="SAM" id="MobiDB-lite"/>
    </source>
</evidence>
<proteinExistence type="predicted"/>
<name>A0A438KCV9_VITVI</name>
<feature type="compositionally biased region" description="Basic and acidic residues" evidence="1">
    <location>
        <begin position="20"/>
        <end position="34"/>
    </location>
</feature>
<dbReference type="AlphaFoldDB" id="A0A438KCV9"/>
<evidence type="ECO:0000313" key="3">
    <source>
        <dbReference type="Proteomes" id="UP000288805"/>
    </source>
</evidence>
<accession>A0A438KCV9</accession>
<dbReference type="Proteomes" id="UP000288805">
    <property type="component" value="Unassembled WGS sequence"/>
</dbReference>
<organism evidence="2 3">
    <name type="scientific">Vitis vinifera</name>
    <name type="common">Grape</name>
    <dbReference type="NCBI Taxonomy" id="29760"/>
    <lineage>
        <taxon>Eukaryota</taxon>
        <taxon>Viridiplantae</taxon>
        <taxon>Streptophyta</taxon>
        <taxon>Embryophyta</taxon>
        <taxon>Tracheophyta</taxon>
        <taxon>Spermatophyta</taxon>
        <taxon>Magnoliopsida</taxon>
        <taxon>eudicotyledons</taxon>
        <taxon>Gunneridae</taxon>
        <taxon>Pentapetalae</taxon>
        <taxon>rosids</taxon>
        <taxon>Vitales</taxon>
        <taxon>Vitaceae</taxon>
        <taxon>Viteae</taxon>
        <taxon>Vitis</taxon>
    </lineage>
</organism>
<sequence length="215" mass="23261">MDQGQALVGLPRTSQGFSSDSRKLPSKLNREVSGKARSQGSNGRGSGVDNALLAKAAAFEGRSDSRLWGGTSSFSSPSASVAGSPGDCRALIQPLGDNCDQEKNSQPKVGLCEGSFKCPKNIMESPLGKDLVVSLVGMSIERYEKEIFSLLRKIETRKGCGVCVLRKKKKLNSTSRFEREIQKLECSVNYKNSPLLVKGKGGVARSQTLFFFFDK</sequence>
<reference evidence="2 3" key="1">
    <citation type="journal article" date="2018" name="PLoS Genet.">
        <title>Population sequencing reveals clonal diversity and ancestral inbreeding in the grapevine cultivar Chardonnay.</title>
        <authorList>
            <person name="Roach M.J."/>
            <person name="Johnson D.L."/>
            <person name="Bohlmann J."/>
            <person name="van Vuuren H.J."/>
            <person name="Jones S.J."/>
            <person name="Pretorius I.S."/>
            <person name="Schmidt S.A."/>
            <person name="Borneman A.R."/>
        </authorList>
    </citation>
    <scope>NUCLEOTIDE SEQUENCE [LARGE SCALE GENOMIC DNA]</scope>
    <source>
        <strain evidence="3">cv. Chardonnay</strain>
        <tissue evidence="2">Leaf</tissue>
    </source>
</reference>
<dbReference type="EMBL" id="QGNW01000010">
    <property type="protein sequence ID" value="RVX19062.1"/>
    <property type="molecule type" value="Genomic_DNA"/>
</dbReference>
<comment type="caution">
    <text evidence="2">The sequence shown here is derived from an EMBL/GenBank/DDBJ whole genome shotgun (WGS) entry which is preliminary data.</text>
</comment>
<evidence type="ECO:0000313" key="2">
    <source>
        <dbReference type="EMBL" id="RVX19062.1"/>
    </source>
</evidence>
<protein>
    <submittedName>
        <fullName evidence="2">Uncharacterized protein</fullName>
    </submittedName>
</protein>
<feature type="region of interest" description="Disordered" evidence="1">
    <location>
        <begin position="1"/>
        <end position="48"/>
    </location>
</feature>